<dbReference type="AlphaFoldDB" id="A0A382K232"/>
<reference evidence="1" key="1">
    <citation type="submission" date="2018-05" db="EMBL/GenBank/DDBJ databases">
        <authorList>
            <person name="Lanie J.A."/>
            <person name="Ng W.-L."/>
            <person name="Kazmierczak K.M."/>
            <person name="Andrzejewski T.M."/>
            <person name="Davidsen T.M."/>
            <person name="Wayne K.J."/>
            <person name="Tettelin H."/>
            <person name="Glass J.I."/>
            <person name="Rusch D."/>
            <person name="Podicherti R."/>
            <person name="Tsui H.-C.T."/>
            <person name="Winkler M.E."/>
        </authorList>
    </citation>
    <scope>NUCLEOTIDE SEQUENCE</scope>
</reference>
<accession>A0A382K232</accession>
<gene>
    <name evidence="1" type="ORF">METZ01_LOCUS271013</name>
</gene>
<dbReference type="EMBL" id="UINC01077752">
    <property type="protein sequence ID" value="SVC18159.1"/>
    <property type="molecule type" value="Genomic_DNA"/>
</dbReference>
<sequence>MDKADDIDNKALLPYLAHVDYQLGSNWHKDFEKTYKFLKEGD</sequence>
<evidence type="ECO:0000313" key="1">
    <source>
        <dbReference type="EMBL" id="SVC18159.1"/>
    </source>
</evidence>
<feature type="non-terminal residue" evidence="1">
    <location>
        <position position="42"/>
    </location>
</feature>
<proteinExistence type="predicted"/>
<organism evidence="1">
    <name type="scientific">marine metagenome</name>
    <dbReference type="NCBI Taxonomy" id="408172"/>
    <lineage>
        <taxon>unclassified sequences</taxon>
        <taxon>metagenomes</taxon>
        <taxon>ecological metagenomes</taxon>
    </lineage>
</organism>
<name>A0A382K232_9ZZZZ</name>
<protein>
    <submittedName>
        <fullName evidence="1">Uncharacterized protein</fullName>
    </submittedName>
</protein>